<gene>
    <name evidence="1" type="ORF">HELGO_WM12084</name>
</gene>
<proteinExistence type="predicted"/>
<sequence length="303" mass="34953">MSEANTTVLPTISENIVKFKATKNPFYLFKAVWMVLKRGRTHELLWGMYCKLAYKPSAVIPQDVTYILEDFALNRKTYKREFRKTEQLPEIYGGKYAVEKIPDYYFGTRIESLIEMDGALLVGEYGFDDNSSHIAVVTKDNCTANDHYMHESGIRHIHALEPYPEGSTDDVKQFLVATGDRLKVLDLWEMDNNKEIRFVKRLKRFLAGYTAIQRVNGKYYGGTDFSGRPNYIETLAGKKFFFPEPAVNMFVIGFHVFDDRYILSVNSELDDFGAKKAISIFDTQSETFVYCKGIDIEQEFVLD</sequence>
<accession>A0A6S6SLJ7</accession>
<dbReference type="AlphaFoldDB" id="A0A6S6SLJ7"/>
<reference evidence="1" key="1">
    <citation type="submission" date="2020-01" db="EMBL/GenBank/DDBJ databases">
        <authorList>
            <person name="Meier V. D."/>
            <person name="Meier V D."/>
        </authorList>
    </citation>
    <scope>NUCLEOTIDE SEQUENCE</scope>
    <source>
        <strain evidence="1">HLG_WM_MAG_07</strain>
    </source>
</reference>
<protein>
    <submittedName>
        <fullName evidence="1">Uncharacterized protein</fullName>
    </submittedName>
</protein>
<dbReference type="EMBL" id="CACVAY010000029">
    <property type="protein sequence ID" value="CAA6806029.1"/>
    <property type="molecule type" value="Genomic_DNA"/>
</dbReference>
<organism evidence="1">
    <name type="scientific">uncultured Thiotrichaceae bacterium</name>
    <dbReference type="NCBI Taxonomy" id="298394"/>
    <lineage>
        <taxon>Bacteria</taxon>
        <taxon>Pseudomonadati</taxon>
        <taxon>Pseudomonadota</taxon>
        <taxon>Gammaproteobacteria</taxon>
        <taxon>Thiotrichales</taxon>
        <taxon>Thiotrichaceae</taxon>
        <taxon>environmental samples</taxon>
    </lineage>
</organism>
<evidence type="ECO:0000313" key="1">
    <source>
        <dbReference type="EMBL" id="CAA6806029.1"/>
    </source>
</evidence>
<name>A0A6S6SLJ7_9GAMM</name>